<name>A0A081TYZ9_BACFG</name>
<dbReference type="EMBL" id="QRJE01000020">
    <property type="protein sequence ID" value="RHH10007.1"/>
    <property type="molecule type" value="Genomic_DNA"/>
</dbReference>
<dbReference type="EMBL" id="CP054003">
    <property type="protein sequence ID" value="QKH85400.1"/>
    <property type="molecule type" value="Genomic_DNA"/>
</dbReference>
<dbReference type="InterPro" id="IPR051554">
    <property type="entry name" value="Acetyltransferase_Eis"/>
</dbReference>
<dbReference type="GO" id="GO:0034069">
    <property type="term" value="F:aminoglycoside N-acetyltransferase activity"/>
    <property type="evidence" value="ECO:0007669"/>
    <property type="project" value="TreeGrafter"/>
</dbReference>
<accession>A0A081TYZ9</accession>
<reference evidence="3" key="6">
    <citation type="submission" date="2022-12" db="EMBL/GenBank/DDBJ databases">
        <title>Development of a Multilocus Sequence Typing Scheme for Bacteroides fragilis Based on Whole Genome Sequencing Data and Clinical Application.</title>
        <authorList>
            <person name="Nielsen F.D."/>
            <person name="Justesen U.S."/>
        </authorList>
    </citation>
    <scope>NUCLEOTIDE SEQUENCE</scope>
    <source>
        <strain evidence="3">BF_AM_ODE_DK_2015_4</strain>
    </source>
</reference>
<reference evidence="2" key="2">
    <citation type="submission" date="2014-07" db="EMBL/GenBank/DDBJ databases">
        <title>Genetics and epidemiology of antimicrobial resistance in B. fragilis group.</title>
        <authorList>
            <person name="Sydenham T.V."/>
            <person name="Hasman H."/>
            <person name="Kemp M."/>
            <person name="Justesen U.S."/>
        </authorList>
    </citation>
    <scope>NUCLEOTIDE SEQUENCE [LARGE SCALE GENOMIC DNA]</scope>
    <source>
        <strain evidence="2">DCMOUH0018B</strain>
    </source>
</reference>
<evidence type="ECO:0000313" key="4">
    <source>
        <dbReference type="EMBL" id="QCQ44480.1"/>
    </source>
</evidence>
<reference evidence="4 8" key="4">
    <citation type="submission" date="2019-03" db="EMBL/GenBank/DDBJ databases">
        <title>Complete genome assembly of MDR B. fragilis.</title>
        <authorList>
            <person name="Sydenham T.V."/>
            <person name="Hasman H."/>
            <person name="Justesen U.S."/>
        </authorList>
    </citation>
    <scope>NUCLEOTIDE SEQUENCE [LARGE SCALE GENOMIC DNA]</scope>
    <source>
        <strain evidence="4 8">DCMSKEJBY0001B</strain>
    </source>
</reference>
<dbReference type="Proteomes" id="UP000284614">
    <property type="component" value="Unassembled WGS sequence"/>
</dbReference>
<keyword evidence="3" id="KW-0012">Acyltransferase</keyword>
<dbReference type="EC" id="2.3.1.-" evidence="3"/>
<evidence type="ECO:0000313" key="9">
    <source>
        <dbReference type="Proteomes" id="UP000266644"/>
    </source>
</evidence>
<dbReference type="CDD" id="cd04301">
    <property type="entry name" value="NAT_SF"/>
    <property type="match status" value="1"/>
</dbReference>
<dbReference type="PANTHER" id="PTHR37817">
    <property type="entry name" value="N-ACETYLTRANSFERASE EIS"/>
    <property type="match status" value="1"/>
</dbReference>
<gene>
    <name evidence="7" type="ORF">DW228_13045</name>
    <name evidence="6" type="ORF">DXA27_07795</name>
    <name evidence="4" type="ORF">EC80_006270</name>
    <name evidence="2" type="ORF">EE52_0204615</name>
    <name evidence="5" type="ORF">FOC69_13900</name>
    <name evidence="3" type="ORF">O1433_09640</name>
</gene>
<organism evidence="6 10">
    <name type="scientific">Bacteroides fragilis</name>
    <dbReference type="NCBI Taxonomy" id="817"/>
    <lineage>
        <taxon>Bacteria</taxon>
        <taxon>Pseudomonadati</taxon>
        <taxon>Bacteroidota</taxon>
        <taxon>Bacteroidia</taxon>
        <taxon>Bacteroidales</taxon>
        <taxon>Bacteroidaceae</taxon>
        <taxon>Bacteroides</taxon>
    </lineage>
</organism>
<dbReference type="EMBL" id="JMZZ02000042">
    <property type="protein sequence ID" value="KFX75667.1"/>
    <property type="molecule type" value="Genomic_DNA"/>
</dbReference>
<reference evidence="5 11" key="5">
    <citation type="submission" date="2020-05" db="EMBL/GenBank/DDBJ databases">
        <title>FDA dAtabase for Regulatory Grade micrObial Sequences (FDA-ARGOS): Supporting development and validation of Infectious Disease Dx tests.</title>
        <authorList>
            <person name="Bojja K."/>
            <person name="Kessler A."/>
            <person name="Tallon L."/>
            <person name="Sadzewicz L."/>
            <person name="Zhao X."/>
            <person name="Vavikolanu K."/>
            <person name="Mehta A."/>
            <person name="Aluvathingal J."/>
            <person name="Nadendla S."/>
            <person name="Myers T."/>
            <person name="Yan Y."/>
            <person name="Sichtig H."/>
        </authorList>
    </citation>
    <scope>NUCLEOTIDE SEQUENCE [LARGE SCALE GENOMIC DNA]</scope>
    <source>
        <strain evidence="5 11">FDAARGOS_763</strain>
    </source>
</reference>
<dbReference type="Pfam" id="PF13527">
    <property type="entry name" value="Acetyltransf_9"/>
    <property type="match status" value="1"/>
</dbReference>
<dbReference type="RefSeq" id="WP_005778999.1">
    <property type="nucleotide sequence ID" value="NZ_CABJEQ010000022.1"/>
</dbReference>
<evidence type="ECO:0000313" key="3">
    <source>
        <dbReference type="EMBL" id="MCZ2687761.1"/>
    </source>
</evidence>
<dbReference type="SUPFAM" id="SSF55718">
    <property type="entry name" value="SCP-like"/>
    <property type="match status" value="1"/>
</dbReference>
<dbReference type="PROSITE" id="PS51186">
    <property type="entry name" value="GNAT"/>
    <property type="match status" value="1"/>
</dbReference>
<dbReference type="Proteomes" id="UP000266644">
    <property type="component" value="Unassembled WGS sequence"/>
</dbReference>
<dbReference type="Proteomes" id="UP000501467">
    <property type="component" value="Chromosome"/>
</dbReference>
<reference evidence="9 10" key="3">
    <citation type="submission" date="2018-08" db="EMBL/GenBank/DDBJ databases">
        <title>A genome reference for cultivated species of the human gut microbiota.</title>
        <authorList>
            <person name="Zou Y."/>
            <person name="Xue W."/>
            <person name="Luo G."/>
        </authorList>
    </citation>
    <scope>NUCLEOTIDE SEQUENCE [LARGE SCALE GENOMIC DNA]</scope>
    <source>
        <strain evidence="7 9">AM18-6</strain>
        <strain evidence="6 10">OF01-1</strain>
    </source>
</reference>
<evidence type="ECO:0000313" key="11">
    <source>
        <dbReference type="Proteomes" id="UP000501467"/>
    </source>
</evidence>
<proteinExistence type="predicted"/>
<dbReference type="EMBL" id="QSDG01000005">
    <property type="protein sequence ID" value="RGY69791.1"/>
    <property type="molecule type" value="Genomic_DNA"/>
</dbReference>
<dbReference type="Proteomes" id="UP000036847">
    <property type="component" value="Chromosome"/>
</dbReference>
<keyword evidence="6" id="KW-0808">Transferase</keyword>
<evidence type="ECO:0000313" key="7">
    <source>
        <dbReference type="EMBL" id="RHH10007.1"/>
    </source>
</evidence>
<dbReference type="Gene3D" id="3.30.1050.10">
    <property type="entry name" value="SCP2 sterol-binding domain"/>
    <property type="match status" value="1"/>
</dbReference>
<reference evidence="2" key="1">
    <citation type="book" date="2014" name="THE 24TH EUROPEAN CONGRESS OF CLINICAL MICROBIOLOGY AND INFECTIOUS DISEASES" publisher="ECCMID 2014" city="Barcelona, Spain">
        <title>Identification of resistance genes in three multidrug-resistant Bacteroides fragilis isolates by whole genome sequencing.</title>
        <editorList>
            <person name="Unknown"/>
            <person name="A."/>
        </editorList>
        <authorList>
            <person name="Sydenham T.V."/>
            <person name="Hasman H."/>
            <person name="Wang M."/>
            <person name="Soki J."/>
            <person name="Nagy E."/>
            <person name="Justesen U.S."/>
        </authorList>
    </citation>
    <scope>NUCLEOTIDE SEQUENCE</scope>
    <source>
        <strain evidence="2">DCMOUH0018B</strain>
        <strain evidence="4">DCMSKEJBY0001B</strain>
    </source>
</reference>
<dbReference type="EMBL" id="CP036546">
    <property type="protein sequence ID" value="QCQ44480.1"/>
    <property type="molecule type" value="Genomic_DNA"/>
</dbReference>
<dbReference type="Proteomes" id="UP001079672">
    <property type="component" value="Unassembled WGS sequence"/>
</dbReference>
<dbReference type="InterPro" id="IPR016181">
    <property type="entry name" value="Acyl_CoA_acyltransferase"/>
</dbReference>
<evidence type="ECO:0000313" key="6">
    <source>
        <dbReference type="EMBL" id="RGY69791.1"/>
    </source>
</evidence>
<dbReference type="AlphaFoldDB" id="A0A081TYZ9"/>
<dbReference type="GO" id="GO:0030649">
    <property type="term" value="P:aminoglycoside antibiotic catabolic process"/>
    <property type="evidence" value="ECO:0007669"/>
    <property type="project" value="TreeGrafter"/>
</dbReference>
<dbReference type="SUPFAM" id="SSF55729">
    <property type="entry name" value="Acyl-CoA N-acyltransferases (Nat)"/>
    <property type="match status" value="1"/>
</dbReference>
<dbReference type="EMBL" id="JAPTZU010000004">
    <property type="protein sequence ID" value="MCZ2687761.1"/>
    <property type="molecule type" value="Genomic_DNA"/>
</dbReference>
<evidence type="ECO:0000259" key="1">
    <source>
        <dbReference type="PROSITE" id="PS51186"/>
    </source>
</evidence>
<dbReference type="InterPro" id="IPR036527">
    <property type="entry name" value="SCP2_sterol-bd_dom_sf"/>
</dbReference>
<dbReference type="InterPro" id="IPR000182">
    <property type="entry name" value="GNAT_dom"/>
</dbReference>
<dbReference type="Gene3D" id="3.40.630.30">
    <property type="match status" value="1"/>
</dbReference>
<feature type="domain" description="N-acetyltransferase" evidence="1">
    <location>
        <begin position="1"/>
        <end position="137"/>
    </location>
</feature>
<evidence type="ECO:0000313" key="8">
    <source>
        <dbReference type="Proteomes" id="UP000036847"/>
    </source>
</evidence>
<dbReference type="PATRIC" id="fig|817.51.peg.580"/>
<evidence type="ECO:0000313" key="5">
    <source>
        <dbReference type="EMBL" id="QKH85400.1"/>
    </source>
</evidence>
<evidence type="ECO:0000313" key="2">
    <source>
        <dbReference type="EMBL" id="KFX75667.1"/>
    </source>
</evidence>
<protein>
    <submittedName>
        <fullName evidence="2 6">Acetyltransferase</fullName>
        <ecNumber evidence="3">2.3.1.-</ecNumber>
    </submittedName>
</protein>
<dbReference type="PANTHER" id="PTHR37817:SF1">
    <property type="entry name" value="N-ACETYLTRANSFERASE EIS"/>
    <property type="match status" value="1"/>
</dbReference>
<evidence type="ECO:0000313" key="10">
    <source>
        <dbReference type="Proteomes" id="UP000284614"/>
    </source>
</evidence>
<dbReference type="OrthoDB" id="9768284at2"/>
<sequence>MIREQVKSLWKLCFDDSEAFIELYFRLRYNNEVNLAIQSGEEVIAALQMLPYPMTFCGQTVPTSYISGACTHPDYRSKGVMRELLSQSFARMLRNGVLFSTLIPAEPWLFGYYAKAGYAPVFRISHQSFSLSELPADSETGSIEEVTEYQEDVYQYLNGKLSERTCCLQHTSTDFKVVLADLALTQNTALVARKDNRITGIAVVYKHDNTSYINELFADNEAVRAQLLCRAGLRNGTDRIILQLPPVASLPNETLGMARVIDARTVLQLYAASHPEIEMNIELTDEQLSANNGYYYLCNGKCMTSEVRLPGAHTRMTIGELSEKILCEMQPYMSLMMN</sequence>